<dbReference type="EMBL" id="AUNB01000049">
    <property type="protein sequence ID" value="KEO56658.1"/>
    <property type="molecule type" value="Genomic_DNA"/>
</dbReference>
<dbReference type="eggNOG" id="ENOG502ZC16">
    <property type="taxonomic scope" value="Bacteria"/>
</dbReference>
<protein>
    <recommendedName>
        <fullName evidence="4">GIY-YIG domain-containing protein</fullName>
    </recommendedName>
</protein>
<dbReference type="STRING" id="1353528.DT23_17730"/>
<evidence type="ECO:0000313" key="2">
    <source>
        <dbReference type="EMBL" id="KEO56658.1"/>
    </source>
</evidence>
<gene>
    <name evidence="2" type="ORF">DT23_17730</name>
</gene>
<evidence type="ECO:0008006" key="4">
    <source>
        <dbReference type="Google" id="ProtNLM"/>
    </source>
</evidence>
<dbReference type="RefSeq" id="WP_205618243.1">
    <property type="nucleotide sequence ID" value="NZ_AUNB01000049.1"/>
</dbReference>
<feature type="region of interest" description="Disordered" evidence="1">
    <location>
        <begin position="311"/>
        <end position="333"/>
    </location>
</feature>
<evidence type="ECO:0000256" key="1">
    <source>
        <dbReference type="SAM" id="MobiDB-lite"/>
    </source>
</evidence>
<accession>A0A074JM69</accession>
<dbReference type="Proteomes" id="UP000027471">
    <property type="component" value="Unassembled WGS sequence"/>
</dbReference>
<organism evidence="2 3">
    <name type="scientific">Thioclava indica</name>
    <dbReference type="NCBI Taxonomy" id="1353528"/>
    <lineage>
        <taxon>Bacteria</taxon>
        <taxon>Pseudomonadati</taxon>
        <taxon>Pseudomonadota</taxon>
        <taxon>Alphaproteobacteria</taxon>
        <taxon>Rhodobacterales</taxon>
        <taxon>Paracoccaceae</taxon>
        <taxon>Thioclava</taxon>
    </lineage>
</organism>
<comment type="caution">
    <text evidence="2">The sequence shown here is derived from an EMBL/GenBank/DDBJ whole genome shotgun (WGS) entry which is preliminary data.</text>
</comment>
<keyword evidence="3" id="KW-1185">Reference proteome</keyword>
<name>A0A074JM69_9RHOB</name>
<evidence type="ECO:0000313" key="3">
    <source>
        <dbReference type="Proteomes" id="UP000027471"/>
    </source>
</evidence>
<sequence length="333" mass="38745">MTQDRTFILTIRGEDLAIQPGQIHQRWRDAAEAKGYRVVARIKDKNNLALECTTCGGLHVCRYFVLQTFQPDCPNCIEARWRVTAELAGLKMLHRDLRHRHYAVYEAPCGHQIRRQFTFIERMARGETDARCETCHLERERDEARAQGWNLIGPDPQGDRNYRLYRHTDGCNAQARIARANMQTGRFTCPGCGESWATEPSYLYAMRFELEPGKFAIKVGFSRNPDSRLLHQLHRQPDLPRMLLKKVPIRSGRHAQRLEKRLHKWLVQRFPDTLIPPEEFTHLLKVKSELYRPGVETAVLSKLARIARKEARAATRSRTQSRARSKRLRRAQG</sequence>
<reference evidence="2 3" key="1">
    <citation type="journal article" date="2015" name="Antonie Van Leeuwenhoek">
        <title>Thioclava indica sp. nov., isolated from surface seawater of the Indian Ocean.</title>
        <authorList>
            <person name="Liu Y."/>
            <person name="Lai Q."/>
            <person name="Du J."/>
            <person name="Xu H."/>
            <person name="Jiang L."/>
            <person name="Shao Z."/>
        </authorList>
    </citation>
    <scope>NUCLEOTIDE SEQUENCE [LARGE SCALE GENOMIC DNA]</scope>
    <source>
        <strain evidence="2 3">DT23-4</strain>
    </source>
</reference>
<proteinExistence type="predicted"/>
<feature type="compositionally biased region" description="Basic residues" evidence="1">
    <location>
        <begin position="319"/>
        <end position="333"/>
    </location>
</feature>
<dbReference type="Pfam" id="PF13455">
    <property type="entry name" value="MUG113"/>
    <property type="match status" value="1"/>
</dbReference>
<dbReference type="AlphaFoldDB" id="A0A074JM69"/>